<feature type="compositionally biased region" description="Basic and acidic residues" evidence="1">
    <location>
        <begin position="171"/>
        <end position="188"/>
    </location>
</feature>
<evidence type="ECO:0000256" key="1">
    <source>
        <dbReference type="SAM" id="MobiDB-lite"/>
    </source>
</evidence>
<accession>A0A225UX20</accession>
<dbReference type="Proteomes" id="UP000198211">
    <property type="component" value="Unassembled WGS sequence"/>
</dbReference>
<gene>
    <name evidence="2" type="ORF">PHMEG_00031722</name>
</gene>
<feature type="region of interest" description="Disordered" evidence="1">
    <location>
        <begin position="163"/>
        <end position="200"/>
    </location>
</feature>
<organism evidence="2 3">
    <name type="scientific">Phytophthora megakarya</name>
    <dbReference type="NCBI Taxonomy" id="4795"/>
    <lineage>
        <taxon>Eukaryota</taxon>
        <taxon>Sar</taxon>
        <taxon>Stramenopiles</taxon>
        <taxon>Oomycota</taxon>
        <taxon>Peronosporomycetes</taxon>
        <taxon>Peronosporales</taxon>
        <taxon>Peronosporaceae</taxon>
        <taxon>Phytophthora</taxon>
    </lineage>
</organism>
<keyword evidence="2" id="KW-0723">Serine/threonine-protein kinase</keyword>
<proteinExistence type="predicted"/>
<feature type="compositionally biased region" description="Polar residues" evidence="1">
    <location>
        <begin position="191"/>
        <end position="200"/>
    </location>
</feature>
<name>A0A225UX20_9STRA</name>
<dbReference type="OrthoDB" id="95837at2759"/>
<keyword evidence="2" id="KW-0418">Kinase</keyword>
<evidence type="ECO:0000313" key="2">
    <source>
        <dbReference type="EMBL" id="OWY97690.1"/>
    </source>
</evidence>
<keyword evidence="3" id="KW-1185">Reference proteome</keyword>
<dbReference type="AlphaFoldDB" id="A0A225UX20"/>
<dbReference type="STRING" id="4795.A0A225UX20"/>
<dbReference type="GO" id="GO:0004674">
    <property type="term" value="F:protein serine/threonine kinase activity"/>
    <property type="evidence" value="ECO:0007669"/>
    <property type="project" value="UniProtKB-KW"/>
</dbReference>
<comment type="caution">
    <text evidence="2">The sequence shown here is derived from an EMBL/GenBank/DDBJ whole genome shotgun (WGS) entry which is preliminary data.</text>
</comment>
<dbReference type="EMBL" id="NBNE01010180">
    <property type="protein sequence ID" value="OWY97690.1"/>
    <property type="molecule type" value="Genomic_DNA"/>
</dbReference>
<protein>
    <submittedName>
        <fullName evidence="2">Serine/threonine protein kinase</fullName>
    </submittedName>
</protein>
<reference evidence="3" key="1">
    <citation type="submission" date="2017-03" db="EMBL/GenBank/DDBJ databases">
        <title>Phytopthora megakarya and P. palmivora, two closely related causual agents of cacao black pod achieved similar genome size and gene model numbers by different mechanisms.</title>
        <authorList>
            <person name="Ali S."/>
            <person name="Shao J."/>
            <person name="Larry D.J."/>
            <person name="Kronmiller B."/>
            <person name="Shen D."/>
            <person name="Strem M.D."/>
            <person name="Melnick R.L."/>
            <person name="Guiltinan M.J."/>
            <person name="Tyler B.M."/>
            <person name="Meinhardt L.W."/>
            <person name="Bailey B.A."/>
        </authorList>
    </citation>
    <scope>NUCLEOTIDE SEQUENCE [LARGE SCALE GENOMIC DNA]</scope>
    <source>
        <strain evidence="3">zdho120</strain>
    </source>
</reference>
<evidence type="ECO:0000313" key="3">
    <source>
        <dbReference type="Proteomes" id="UP000198211"/>
    </source>
</evidence>
<sequence>MKDWLESEIREIWDKNLESERKEWLQEIEKVLGNDEKLKMEMGNEDQQLQILHFLKYQLDQYSNVLSPRELDIISVVFDTVSQRGNVVVGNLPHWFATSELEWFRAKTTVVEEGEEACERQATIWAKLHHPNVRKFFGACHVGNPFVIHEACSELPFAKQKIRGRRRARKSRGERANAKRLGKREGRSLGKATQTWRYNI</sequence>
<keyword evidence="2" id="KW-0808">Transferase</keyword>